<protein>
    <submittedName>
        <fullName evidence="1">F-box/LRR-repeat protein 7</fullName>
    </submittedName>
</protein>
<evidence type="ECO:0000313" key="1">
    <source>
        <dbReference type="EMBL" id="PXF40166.1"/>
    </source>
</evidence>
<dbReference type="InterPro" id="IPR006553">
    <property type="entry name" value="Leu-rich_rpt_Cys-con_subtyp"/>
</dbReference>
<dbReference type="InterPro" id="IPR032675">
    <property type="entry name" value="LRR_dom_sf"/>
</dbReference>
<comment type="caution">
    <text evidence="1">The sequence shown here is derived from an EMBL/GenBank/DDBJ whole genome shotgun (WGS) entry which is preliminary data.</text>
</comment>
<dbReference type="EMBL" id="NBIV01000351">
    <property type="protein sequence ID" value="PXF40166.1"/>
    <property type="molecule type" value="Genomic_DNA"/>
</dbReference>
<dbReference type="GO" id="GO:0031146">
    <property type="term" value="P:SCF-dependent proteasomal ubiquitin-dependent protein catabolic process"/>
    <property type="evidence" value="ECO:0007669"/>
    <property type="project" value="TreeGrafter"/>
</dbReference>
<dbReference type="PANTHER" id="PTHR13318">
    <property type="entry name" value="PARTNER OF PAIRED, ISOFORM B-RELATED"/>
    <property type="match status" value="1"/>
</dbReference>
<dbReference type="Proteomes" id="UP000247409">
    <property type="component" value="Unassembled WGS sequence"/>
</dbReference>
<dbReference type="OrthoDB" id="550575at2759"/>
<evidence type="ECO:0000313" key="2">
    <source>
        <dbReference type="Proteomes" id="UP000247409"/>
    </source>
</evidence>
<accession>A0A2V3IDL2</accession>
<dbReference type="AlphaFoldDB" id="A0A2V3IDL2"/>
<sequence>MSRSLPFASCVDATDTKSNSAPALTLLQLPPELLRRIMLLTMNSHPSPTHHQHSHQTFINAANPRELHNGIALAFTCTTMLNIFRTSLTAVKLVSSWQNHQHTLLSICKIAATTLRAIHLECSSPVSPALKHLLSQPPPIRHFVLIGVNISKRLLNDLLQTLGHTFHKLVISAAPSLDHITVQIIARSCTALRYLELAGSRHVTARSLIQVFEHLGPNLRGLELNALHHPSLDDQVLFAAATHCNRLTYLCLLRLTWVADLGLQTFFKQAAHHLTRFHLHSCVNTTVHALCALDHYASALETLFFSLHTDRINCPPRVLTSPSSRLDLSPTCTLTESIQPSAFTLPEQPLLRNTKRSQNLRAFSLSQLPLSDHILQPISRACGETLRFLSLCNCPGLTDATLLSLAKNLKSLTTLDISYNSSLTDHGISTVLATMPNNLEQLHVISCKGLTDTLLRTVIPNFARRLRIIRLSYCDFSIPAIEAVKASLPLLELHGSSIAFFY</sequence>
<proteinExistence type="predicted"/>
<reference evidence="1 2" key="1">
    <citation type="journal article" date="2018" name="Mol. Biol. Evol.">
        <title>Analysis of the draft genome of the red seaweed Gracilariopsis chorda provides insights into genome size evolution in Rhodophyta.</title>
        <authorList>
            <person name="Lee J."/>
            <person name="Yang E.C."/>
            <person name="Graf L."/>
            <person name="Yang J.H."/>
            <person name="Qiu H."/>
            <person name="Zel Zion U."/>
            <person name="Chan C.X."/>
            <person name="Stephens T.G."/>
            <person name="Weber A.P.M."/>
            <person name="Boo G.H."/>
            <person name="Boo S.M."/>
            <person name="Kim K.M."/>
            <person name="Shin Y."/>
            <person name="Jung M."/>
            <person name="Lee S.J."/>
            <person name="Yim H.S."/>
            <person name="Lee J.H."/>
            <person name="Bhattacharya D."/>
            <person name="Yoon H.S."/>
        </authorList>
    </citation>
    <scope>NUCLEOTIDE SEQUENCE [LARGE SCALE GENOMIC DNA]</scope>
    <source>
        <strain evidence="1 2">SKKU-2015</strain>
        <tissue evidence="1">Whole body</tissue>
    </source>
</reference>
<organism evidence="1 2">
    <name type="scientific">Gracilariopsis chorda</name>
    <dbReference type="NCBI Taxonomy" id="448386"/>
    <lineage>
        <taxon>Eukaryota</taxon>
        <taxon>Rhodophyta</taxon>
        <taxon>Florideophyceae</taxon>
        <taxon>Rhodymeniophycidae</taxon>
        <taxon>Gracilariales</taxon>
        <taxon>Gracilariaceae</taxon>
        <taxon>Gracilariopsis</taxon>
    </lineage>
</organism>
<dbReference type="SUPFAM" id="SSF52047">
    <property type="entry name" value="RNI-like"/>
    <property type="match status" value="1"/>
</dbReference>
<dbReference type="Gene3D" id="3.80.10.10">
    <property type="entry name" value="Ribonuclease Inhibitor"/>
    <property type="match status" value="2"/>
</dbReference>
<dbReference type="STRING" id="448386.A0A2V3IDL2"/>
<dbReference type="GO" id="GO:0019005">
    <property type="term" value="C:SCF ubiquitin ligase complex"/>
    <property type="evidence" value="ECO:0007669"/>
    <property type="project" value="TreeGrafter"/>
</dbReference>
<dbReference type="PANTHER" id="PTHR13318:SF95">
    <property type="entry name" value="F-BOX PROTEIN YLR352W"/>
    <property type="match status" value="1"/>
</dbReference>
<gene>
    <name evidence="1" type="ORF">BWQ96_10134</name>
</gene>
<keyword evidence="2" id="KW-1185">Reference proteome</keyword>
<name>A0A2V3IDL2_9FLOR</name>
<dbReference type="SMART" id="SM00367">
    <property type="entry name" value="LRR_CC"/>
    <property type="match status" value="6"/>
</dbReference>